<sequence length="486" mass="52847">MTTRTPDRDTPGPIPPASPDPAALLRNATAETLTRTAGPCSQQIRLRRTRTSINYITGELHRHHEVITARCDTRRAARCPSCSTLYKYDTYNLIAAGLRGGKNTPPAVSTHPRLFVTLTAPSFGPVHLGPAKSGHLRPCHPRRAGHGPDCRTWHRPADPLIGTPLDPDTYDYQGHVLFNATAGRLWSRFTVDLRRHLAEHAGIPRDNLGDHMTVSYAKVAEYQARGVIHYHAIIRLDGPDGPASTPPTPATASVLEDAIRSAAHSAAISTPAAPGIPARTLRFGTQTDIRPLTDTGERALTDTAVARYIAKYATKTTETTGAELPPLTCRTCHATGSITRDHGTGRSTSAFCPDCHGTGRRDTWAALLRPTISEHARRLVETCWHLGGMPHLSALRLRQWAHMLGFRGHVSTRSRTYSTTLTALRQERTAHQAALNAAAFGPDPQQEESESTLVINTWHYLGQHTTDPTARASPPAPTTSGAGVRR</sequence>
<evidence type="ECO:0000313" key="3">
    <source>
        <dbReference type="Proteomes" id="UP000677913"/>
    </source>
</evidence>
<feature type="compositionally biased region" description="Low complexity" evidence="1">
    <location>
        <begin position="465"/>
        <end position="486"/>
    </location>
</feature>
<dbReference type="InterPro" id="IPR046828">
    <property type="entry name" value="RepSA"/>
</dbReference>
<feature type="region of interest" description="Disordered" evidence="1">
    <location>
        <begin position="1"/>
        <end position="21"/>
    </location>
</feature>
<dbReference type="Pfam" id="PF20199">
    <property type="entry name" value="RepSA"/>
    <property type="match status" value="1"/>
</dbReference>
<gene>
    <name evidence="2" type="ORF">KGA66_25480</name>
</gene>
<evidence type="ECO:0000256" key="1">
    <source>
        <dbReference type="SAM" id="MobiDB-lite"/>
    </source>
</evidence>
<dbReference type="RefSeq" id="WP_211471470.1">
    <property type="nucleotide sequence ID" value="NZ_JAGSXH010000148.1"/>
</dbReference>
<dbReference type="Proteomes" id="UP000677913">
    <property type="component" value="Unassembled WGS sequence"/>
</dbReference>
<evidence type="ECO:0000313" key="2">
    <source>
        <dbReference type="EMBL" id="MBS2966419.1"/>
    </source>
</evidence>
<comment type="caution">
    <text evidence="2">The sequence shown here is derived from an EMBL/GenBank/DDBJ whole genome shotgun (WGS) entry which is preliminary data.</text>
</comment>
<proteinExistence type="predicted"/>
<feature type="region of interest" description="Disordered" evidence="1">
    <location>
        <begin position="464"/>
        <end position="486"/>
    </location>
</feature>
<accession>A0A8J7WUL3</accession>
<dbReference type="AlphaFoldDB" id="A0A8J7WUL3"/>
<feature type="compositionally biased region" description="Basic and acidic residues" evidence="1">
    <location>
        <begin position="1"/>
        <end position="10"/>
    </location>
</feature>
<keyword evidence="3" id="KW-1185">Reference proteome</keyword>
<dbReference type="EMBL" id="JAGSXH010000148">
    <property type="protein sequence ID" value="MBS2966419.1"/>
    <property type="molecule type" value="Genomic_DNA"/>
</dbReference>
<name>A0A8J7WUL3_9ACTN</name>
<reference evidence="2" key="1">
    <citation type="submission" date="2021-04" db="EMBL/GenBank/DDBJ databases">
        <title>Genome based classification of Actinospica acidithermotolerans sp. nov., an actinobacterium isolated from an Indonesian hot spring.</title>
        <authorList>
            <person name="Kusuma A.B."/>
            <person name="Putra K.E."/>
            <person name="Nafisah S."/>
            <person name="Loh J."/>
            <person name="Nouioui I."/>
            <person name="Goodfellow M."/>
        </authorList>
    </citation>
    <scope>NUCLEOTIDE SEQUENCE</scope>
    <source>
        <strain evidence="2">DSM 45618</strain>
    </source>
</reference>
<protein>
    <submittedName>
        <fullName evidence="2">Replication initiation protein</fullName>
    </submittedName>
</protein>
<organism evidence="2 3">
    <name type="scientific">Actinocrinis puniceicyclus</name>
    <dbReference type="NCBI Taxonomy" id="977794"/>
    <lineage>
        <taxon>Bacteria</taxon>
        <taxon>Bacillati</taxon>
        <taxon>Actinomycetota</taxon>
        <taxon>Actinomycetes</taxon>
        <taxon>Catenulisporales</taxon>
        <taxon>Actinospicaceae</taxon>
        <taxon>Actinocrinis</taxon>
    </lineage>
</organism>